<organism evidence="2 3">
    <name type="scientific">Microbacterium pumilum</name>
    <dbReference type="NCBI Taxonomy" id="344165"/>
    <lineage>
        <taxon>Bacteria</taxon>
        <taxon>Bacillati</taxon>
        <taxon>Actinomycetota</taxon>
        <taxon>Actinomycetes</taxon>
        <taxon>Micrococcales</taxon>
        <taxon>Microbacteriaceae</taxon>
        <taxon>Microbacterium</taxon>
    </lineage>
</organism>
<dbReference type="EMBL" id="BAAAOH010000001">
    <property type="protein sequence ID" value="GAA1974025.1"/>
    <property type="molecule type" value="Genomic_DNA"/>
</dbReference>
<name>A0ABN2RSA0_9MICO</name>
<evidence type="ECO:0000313" key="3">
    <source>
        <dbReference type="Proteomes" id="UP001500326"/>
    </source>
</evidence>
<dbReference type="InterPro" id="IPR029039">
    <property type="entry name" value="Flavoprotein-like_sf"/>
</dbReference>
<dbReference type="Gene3D" id="3.40.50.360">
    <property type="match status" value="1"/>
</dbReference>
<feature type="domain" description="Flavodoxin-like" evidence="1">
    <location>
        <begin position="3"/>
        <end position="169"/>
    </location>
</feature>
<comment type="caution">
    <text evidence="2">The sequence shown here is derived from an EMBL/GenBank/DDBJ whole genome shotgun (WGS) entry which is preliminary data.</text>
</comment>
<accession>A0ABN2RSA0</accession>
<dbReference type="PROSITE" id="PS00201">
    <property type="entry name" value="FLAVODOXIN"/>
    <property type="match status" value="1"/>
</dbReference>
<dbReference type="RefSeq" id="WP_344057841.1">
    <property type="nucleotide sequence ID" value="NZ_BAAAOH010000001.1"/>
</dbReference>
<dbReference type="InterPro" id="IPR001226">
    <property type="entry name" value="Flavodoxin_CS"/>
</dbReference>
<dbReference type="Pfam" id="PF12724">
    <property type="entry name" value="Flavodoxin_5"/>
    <property type="match status" value="1"/>
</dbReference>
<keyword evidence="3" id="KW-1185">Reference proteome</keyword>
<gene>
    <name evidence="2" type="ORF">GCM10009777_02980</name>
</gene>
<dbReference type="Proteomes" id="UP001500326">
    <property type="component" value="Unassembled WGS sequence"/>
</dbReference>
<dbReference type="PROSITE" id="PS50902">
    <property type="entry name" value="FLAVODOXIN_LIKE"/>
    <property type="match status" value="1"/>
</dbReference>
<sequence length="174" mass="18206">MNALIVYESMFGNTRSIAEAIAEALESAGTSTTLAPAAAAPSDLSDFSLIVVGAPTHAHGLPRPESRVDAAEWAADPAADLVLEPTAGDSGVREWLDGIKLAGSPRFAVFSTRAAIPRIFAGDAGTAIAKRLRRHGAHVDAHEAFLVDLHNHLVDDEVARAREWAAGLVPVPTS</sequence>
<proteinExistence type="predicted"/>
<dbReference type="SUPFAM" id="SSF52218">
    <property type="entry name" value="Flavoproteins"/>
    <property type="match status" value="1"/>
</dbReference>
<evidence type="ECO:0000313" key="2">
    <source>
        <dbReference type="EMBL" id="GAA1974025.1"/>
    </source>
</evidence>
<protein>
    <submittedName>
        <fullName evidence="2">Flavodoxin family protein</fullName>
    </submittedName>
</protein>
<dbReference type="InterPro" id="IPR026816">
    <property type="entry name" value="Flavodoxin_dom"/>
</dbReference>
<dbReference type="InterPro" id="IPR008254">
    <property type="entry name" value="Flavodoxin/NO_synth"/>
</dbReference>
<reference evidence="2 3" key="1">
    <citation type="journal article" date="2019" name="Int. J. Syst. Evol. Microbiol.">
        <title>The Global Catalogue of Microorganisms (GCM) 10K type strain sequencing project: providing services to taxonomists for standard genome sequencing and annotation.</title>
        <authorList>
            <consortium name="The Broad Institute Genomics Platform"/>
            <consortium name="The Broad Institute Genome Sequencing Center for Infectious Disease"/>
            <person name="Wu L."/>
            <person name="Ma J."/>
        </authorList>
    </citation>
    <scope>NUCLEOTIDE SEQUENCE [LARGE SCALE GENOMIC DNA]</scope>
    <source>
        <strain evidence="2 3">JCM 14902</strain>
    </source>
</reference>
<evidence type="ECO:0000259" key="1">
    <source>
        <dbReference type="PROSITE" id="PS50902"/>
    </source>
</evidence>